<keyword evidence="4" id="KW-0175">Coiled coil</keyword>
<sequence>MYTLAPVCERVSRIRNKYRGTKPKVCIERLKIVTNFYKSHPNITGILLRAENFKNLCEKMPVVINDDEIVVGSLTSMYHGSALFPEYSINWLFDEIKSGKFLKRNLDPYDIEQEAMDYILSTEEFWRPRSLSARMDAAIPDGMGKLLGNGVISFGIEGNCLTPVGHFCTNYDKAIRVGFAAIKKEAQQKMNALEGKFKSDDAKKYLFYKAIAIVCDGMMIFAKRYAGECRRLAEKAENHERKTELLKMADSLDWIVENPCRSFHEAVQCLFLYQIALALDGNLHGLTLGRVDQYLGSFYEKDLTDGKITPAAGQEILDQFFLKIAEMNKVTVEGVSYAIGGYTSGQIMTLGGVTKDGKDATNSVSYMMLQASSRLVLHDPPLALRIHKGTPAQLWEAAINTTKICGGVPTFENDDVIIPALVDKGMSLESARNYCLIGCVEPAGTGDEWPACGGPGRESFYNMANALLLAVNNGVNPLPGPDGKPRQQAGLATGYLYNMKTFDEVKEALKKQFDYFIDWQVSLTNLLEYVAAEYMPLPIVSATMDGCMEKGLDVMWGGAKYNSTGFGGIGCGNIADSLSAIKYLIYDKKKLTAKEFYDAFMNNWQGREPLRQTVLNEVPRFGNDNPYVDELASWAMGIFCDKVNSCTGPRGTYRAGLYPVAMHVLYGKMTAATPDGRMAHEPLADGISPMQGMDKKGPTAVLKSLAKIHQQKVGNGTLLNMRFHPKSLEGAQGVQKFEALMKHILLWAVWKCSLIL</sequence>
<name>A0ABZ3J061_SPOA4</name>
<dbReference type="GO" id="GO:0016829">
    <property type="term" value="F:lyase activity"/>
    <property type="evidence" value="ECO:0007669"/>
    <property type="project" value="UniProtKB-KW"/>
</dbReference>
<proteinExistence type="predicted"/>
<dbReference type="PANTHER" id="PTHR43641">
    <property type="entry name" value="FORMATE ACETYLTRANSFERASE 3-RELATED"/>
    <property type="match status" value="1"/>
</dbReference>
<evidence type="ECO:0000256" key="3">
    <source>
        <dbReference type="PROSITE-ProRule" id="PRU00493"/>
    </source>
</evidence>
<dbReference type="Proteomes" id="UP000216052">
    <property type="component" value="Chromosome"/>
</dbReference>
<protein>
    <submittedName>
        <fullName evidence="7">Trans-4-hydroxy-L-proline dehydratase</fullName>
        <ecNumber evidence="7">4.2.1.172</ecNumber>
    </submittedName>
</protein>
<dbReference type="Pfam" id="PF01228">
    <property type="entry name" value="Gly_radical"/>
    <property type="match status" value="1"/>
</dbReference>
<organism evidence="7 8">
    <name type="scientific">Sporomusa acidovorans (strain ATCC 49682 / DSM 3132 / Mol)</name>
    <dbReference type="NCBI Taxonomy" id="1123286"/>
    <lineage>
        <taxon>Bacteria</taxon>
        <taxon>Bacillati</taxon>
        <taxon>Bacillota</taxon>
        <taxon>Negativicutes</taxon>
        <taxon>Selenomonadales</taxon>
        <taxon>Sporomusaceae</taxon>
        <taxon>Sporomusa</taxon>
    </lineage>
</organism>
<feature type="domain" description="PFL" evidence="6">
    <location>
        <begin position="9"/>
        <end position="678"/>
    </location>
</feature>
<keyword evidence="8" id="KW-1185">Reference proteome</keyword>
<dbReference type="EC" id="4.2.1.172" evidence="7"/>
<evidence type="ECO:0000256" key="2">
    <source>
        <dbReference type="ARBA" id="ARBA00023239"/>
    </source>
</evidence>
<dbReference type="SUPFAM" id="SSF51998">
    <property type="entry name" value="PFL-like glycyl radical enzymes"/>
    <property type="match status" value="1"/>
</dbReference>
<dbReference type="InterPro" id="IPR004184">
    <property type="entry name" value="PFL_dom"/>
</dbReference>
<dbReference type="InterPro" id="IPR051215">
    <property type="entry name" value="GRE"/>
</dbReference>
<evidence type="ECO:0000313" key="7">
    <source>
        <dbReference type="EMBL" id="XFO71702.1"/>
    </source>
</evidence>
<dbReference type="PROSITE" id="PS51554">
    <property type="entry name" value="PFL"/>
    <property type="match status" value="1"/>
</dbReference>
<evidence type="ECO:0000259" key="6">
    <source>
        <dbReference type="PROSITE" id="PS51554"/>
    </source>
</evidence>
<dbReference type="PANTHER" id="PTHR43641:SF2">
    <property type="entry name" value="DEHYDRATASE YBIW-RELATED"/>
    <property type="match status" value="1"/>
</dbReference>
<dbReference type="Pfam" id="PF02901">
    <property type="entry name" value="PFL-like"/>
    <property type="match status" value="1"/>
</dbReference>
<evidence type="ECO:0000259" key="5">
    <source>
        <dbReference type="PROSITE" id="PS51149"/>
    </source>
</evidence>
<reference evidence="7" key="1">
    <citation type="submission" date="2024-05" db="EMBL/GenBank/DDBJ databases">
        <title>Isolation and characterization of Sporomusa carbonis sp. nov., a carboxydotrophic hydrogenogen in the genus of Sporomusa isolated from a charcoal burning pile.</title>
        <authorList>
            <person name="Boeer T."/>
            <person name="Rosenbaum F."/>
            <person name="Eysell L."/>
            <person name="Mueller V."/>
            <person name="Daniel R."/>
            <person name="Poehlein A."/>
        </authorList>
    </citation>
    <scope>NUCLEOTIDE SEQUENCE [LARGE SCALE GENOMIC DNA]</scope>
    <source>
        <strain evidence="7">DSM 3132</strain>
    </source>
</reference>
<feature type="coiled-coil region" evidence="4">
    <location>
        <begin position="183"/>
        <end position="249"/>
    </location>
</feature>
<dbReference type="Gene3D" id="3.20.70.20">
    <property type="match status" value="1"/>
</dbReference>
<evidence type="ECO:0000256" key="1">
    <source>
        <dbReference type="ARBA" id="ARBA00022818"/>
    </source>
</evidence>
<gene>
    <name evidence="7" type="primary">pflD_4</name>
    <name evidence="7" type="ORF">SPACI_017360</name>
</gene>
<evidence type="ECO:0000313" key="8">
    <source>
        <dbReference type="Proteomes" id="UP000216052"/>
    </source>
</evidence>
<accession>A0ABZ3J061</accession>
<keyword evidence="1" id="KW-0556">Organic radical</keyword>
<keyword evidence="2 7" id="KW-0456">Lyase</keyword>
<dbReference type="EMBL" id="CP155571">
    <property type="protein sequence ID" value="XFO71702.1"/>
    <property type="molecule type" value="Genomic_DNA"/>
</dbReference>
<dbReference type="PROSITE" id="PS51149">
    <property type="entry name" value="GLY_RADICAL_2"/>
    <property type="match status" value="1"/>
</dbReference>
<comment type="caution">
    <text evidence="3">Lacks conserved residue(s) required for the propagation of feature annotation.</text>
</comment>
<feature type="domain" description="Glycine radical" evidence="5">
    <location>
        <begin position="685"/>
        <end position="756"/>
    </location>
</feature>
<evidence type="ECO:0000256" key="4">
    <source>
        <dbReference type="SAM" id="Coils"/>
    </source>
</evidence>
<dbReference type="InterPro" id="IPR001150">
    <property type="entry name" value="Gly_radical"/>
</dbReference>